<keyword evidence="1" id="KW-0812">Transmembrane</keyword>
<dbReference type="RefSeq" id="WP_127702740.1">
    <property type="nucleotide sequence ID" value="NZ_SACK01000001.1"/>
</dbReference>
<dbReference type="EMBL" id="SACK01000001">
    <property type="protein sequence ID" value="RVU02362.1"/>
    <property type="molecule type" value="Genomic_DNA"/>
</dbReference>
<comment type="caution">
    <text evidence="3">The sequence shown here is derived from an EMBL/GenBank/DDBJ whole genome shotgun (WGS) entry which is preliminary data.</text>
</comment>
<feature type="transmembrane region" description="Helical" evidence="1">
    <location>
        <begin position="223"/>
        <end position="240"/>
    </location>
</feature>
<organism evidence="3 4">
    <name type="scientific">Mucilaginibacter limnophilus</name>
    <dbReference type="NCBI Taxonomy" id="1932778"/>
    <lineage>
        <taxon>Bacteria</taxon>
        <taxon>Pseudomonadati</taxon>
        <taxon>Bacteroidota</taxon>
        <taxon>Sphingobacteriia</taxon>
        <taxon>Sphingobacteriales</taxon>
        <taxon>Sphingobacteriaceae</taxon>
        <taxon>Mucilaginibacter</taxon>
    </lineage>
</organism>
<keyword evidence="1" id="KW-0472">Membrane</keyword>
<feature type="transmembrane region" description="Helical" evidence="1">
    <location>
        <begin position="403"/>
        <end position="421"/>
    </location>
</feature>
<feature type="transmembrane region" description="Helical" evidence="1">
    <location>
        <begin position="92"/>
        <end position="111"/>
    </location>
</feature>
<feature type="transmembrane region" description="Helical" evidence="1">
    <location>
        <begin position="47"/>
        <end position="72"/>
    </location>
</feature>
<feature type="transmembrane region" description="Helical" evidence="1">
    <location>
        <begin position="195"/>
        <end position="216"/>
    </location>
</feature>
<feature type="transmembrane region" description="Helical" evidence="1">
    <location>
        <begin position="170"/>
        <end position="189"/>
    </location>
</feature>
<reference evidence="3 4" key="1">
    <citation type="submission" date="2019-01" db="EMBL/GenBank/DDBJ databases">
        <authorList>
            <person name="Chen W.-M."/>
        </authorList>
    </citation>
    <scope>NUCLEOTIDE SEQUENCE [LARGE SCALE GENOMIC DNA]</scope>
    <source>
        <strain evidence="3 4">YBJ-36</strain>
    </source>
</reference>
<dbReference type="AlphaFoldDB" id="A0A437MXG3"/>
<dbReference type="Pfam" id="PF26626">
    <property type="entry name" value="DUF8201"/>
    <property type="match status" value="1"/>
</dbReference>
<feature type="transmembrane region" description="Helical" evidence="1">
    <location>
        <begin position="374"/>
        <end position="396"/>
    </location>
</feature>
<accession>A0A437MXG3</accession>
<gene>
    <name evidence="3" type="ORF">EOD41_00015</name>
</gene>
<name>A0A437MXG3_9SPHI</name>
<evidence type="ECO:0000256" key="1">
    <source>
        <dbReference type="SAM" id="Phobius"/>
    </source>
</evidence>
<keyword evidence="1" id="KW-1133">Transmembrane helix</keyword>
<evidence type="ECO:0000313" key="3">
    <source>
        <dbReference type="EMBL" id="RVU02362.1"/>
    </source>
</evidence>
<protein>
    <recommendedName>
        <fullName evidence="2">DUF8201 domain-containing protein</fullName>
    </recommendedName>
</protein>
<dbReference type="NCBIfam" id="NF047510">
    <property type="entry name" value="LIC_10190_fam"/>
    <property type="match status" value="1"/>
</dbReference>
<dbReference type="InterPro" id="IPR058065">
    <property type="entry name" value="LIC_10190-like"/>
</dbReference>
<feature type="transmembrane region" description="Helical" evidence="1">
    <location>
        <begin position="252"/>
        <end position="278"/>
    </location>
</feature>
<dbReference type="OrthoDB" id="344987at2"/>
<dbReference type="Proteomes" id="UP000282759">
    <property type="component" value="Unassembled WGS sequence"/>
</dbReference>
<feature type="transmembrane region" description="Helical" evidence="1">
    <location>
        <begin position="144"/>
        <end position="163"/>
    </location>
</feature>
<dbReference type="InterPro" id="IPR058514">
    <property type="entry name" value="DUF8201"/>
</dbReference>
<evidence type="ECO:0000313" key="4">
    <source>
        <dbReference type="Proteomes" id="UP000282759"/>
    </source>
</evidence>
<feature type="transmembrane region" description="Helical" evidence="1">
    <location>
        <begin position="290"/>
        <end position="316"/>
    </location>
</feature>
<proteinExistence type="predicted"/>
<keyword evidence="4" id="KW-1185">Reference proteome</keyword>
<evidence type="ECO:0000259" key="2">
    <source>
        <dbReference type="Pfam" id="PF26626"/>
    </source>
</evidence>
<feature type="domain" description="DUF8201" evidence="2">
    <location>
        <begin position="1"/>
        <end position="432"/>
    </location>
</feature>
<feature type="transmembrane region" description="Helical" evidence="1">
    <location>
        <begin position="427"/>
        <end position="447"/>
    </location>
</feature>
<feature type="transmembrane region" description="Helical" evidence="1">
    <location>
        <begin position="454"/>
        <end position="475"/>
    </location>
</feature>
<sequence length="552" mass="61228">MLALLLSSASLFFLLLVFGLAVSKYLSITTIIAEKLLIGLATVNTVTALLSLFVPVNSYSLIFLLLAAAVLFPYIKKDLNELLARIVIKREALIIIILFIAPGFLMALNAATNNYDTALYHTQAVKWIEEYAAVPGLANLHGRFGFNPNVFSLFALTAFTSLFGQQVYSVNFVVFVILVIYFAGAMANIYKKQGISGQFFFFAVAMLVVLLLGNNLTTPSPDFFALTLPLFILARTTQLANGQTPVTVNGLLPMVIIAAYVLTVKLSSMPILALPALLLSRNHLRFRHMLLLVGIPAIVVVPWLVRNVLLTGWLIYPMPSLDIFNFDWKVPLSKVLDEHQSVVGWARNPGPRYAIAAHAPLQEWLPTWFKRHTIYQKLFITAGFVLPVITLIIEAFKKVKNRAVVCIAFITFTASVFWLLMAPVFRFGVGFIAAGAVSPLLITRFSIQRQKGRALFAIVITILFCLEVNSLKAYIRHALTNFSSVLLKPLPVPEPTEKTFRTYTIKGVTVYEPIPGDRCFGHGLPCTPYPDSLVTLRGKTLQQGFKVISNTR</sequence>